<name>A0A5J4VPV5_9EUKA</name>
<dbReference type="Proteomes" id="UP000324800">
    <property type="component" value="Unassembled WGS sequence"/>
</dbReference>
<protein>
    <submittedName>
        <fullName evidence="1">Uncharacterized protein</fullName>
    </submittedName>
</protein>
<dbReference type="AlphaFoldDB" id="A0A5J4VPV5"/>
<sequence length="94" mass="10951">MVKQQTKIYRTGYSTELDIKQIGQKKRDYDFCDYETVDINESSQRPQRIMPLTTSVRNQVLSVPDAEITGILTSDGNHAQRYQTAQYHDRPLKQ</sequence>
<proteinExistence type="predicted"/>
<evidence type="ECO:0000313" key="1">
    <source>
        <dbReference type="EMBL" id="KAA6384688.1"/>
    </source>
</evidence>
<accession>A0A5J4VPV5</accession>
<comment type="caution">
    <text evidence="1">The sequence shown here is derived from an EMBL/GenBank/DDBJ whole genome shotgun (WGS) entry which is preliminary data.</text>
</comment>
<dbReference type="EMBL" id="SNRW01005634">
    <property type="protein sequence ID" value="KAA6384688.1"/>
    <property type="molecule type" value="Genomic_DNA"/>
</dbReference>
<reference evidence="1 2" key="1">
    <citation type="submission" date="2019-03" db="EMBL/GenBank/DDBJ databases">
        <title>Single cell metagenomics reveals metabolic interactions within the superorganism composed of flagellate Streblomastix strix and complex community of Bacteroidetes bacteria on its surface.</title>
        <authorList>
            <person name="Treitli S.C."/>
            <person name="Kolisko M."/>
            <person name="Husnik F."/>
            <person name="Keeling P."/>
            <person name="Hampl V."/>
        </authorList>
    </citation>
    <scope>NUCLEOTIDE SEQUENCE [LARGE SCALE GENOMIC DNA]</scope>
    <source>
        <strain evidence="1">ST1C</strain>
    </source>
</reference>
<gene>
    <name evidence="1" type="ORF">EZS28_019786</name>
</gene>
<evidence type="ECO:0000313" key="2">
    <source>
        <dbReference type="Proteomes" id="UP000324800"/>
    </source>
</evidence>
<organism evidence="1 2">
    <name type="scientific">Streblomastix strix</name>
    <dbReference type="NCBI Taxonomy" id="222440"/>
    <lineage>
        <taxon>Eukaryota</taxon>
        <taxon>Metamonada</taxon>
        <taxon>Preaxostyla</taxon>
        <taxon>Oxymonadida</taxon>
        <taxon>Streblomastigidae</taxon>
        <taxon>Streblomastix</taxon>
    </lineage>
</organism>